<name>A0A0K2X9E4_9HELI</name>
<evidence type="ECO:0000313" key="1">
    <source>
        <dbReference type="EMBL" id="CRF40454.1"/>
    </source>
</evidence>
<sequence>MHKWLFSLVVTGSALLTAHPKDGFFVEGGLMTGLLETKEDIEKKPPCPLGVICESTYMLNAAPTFTQAALDNRKNPITFDTTHPVKMQLSNGKLHIESFLPYNLHNVDLYMKNANGQEVKVGMFKDIPQFTQSVVAEDFLPAIAKAGGNANSTFILKPSASSDPTTTQVLNDLNKITVDIEGRIAQAGAPGNTTWAIPTPKEAKELVETFLNLTAMLSSPQFKNAVLNAPFELTNYPQNYGVYNPDMVPGPNGKFPPNILKKDPNLKQYILNKNEVYDRYTSNKVGNTSLVIDTLTPNVVAGGLDGLGGPGVFGISPYLINPKDSKILDTDDISSGTWPIITVMHEFGHVNDYSHDGNMTYQNGWYNSVGGPQLKHWDAYAPYYKINGKYVEAGMGGIGVDVWTALGKAGDLPINYNQLASQSAPIYPTAFMRALQNVLSTNNSSASAMVGFNVMGGYQQYFNDYFGLSYYGILKYNYAKKMGFVHTINQVAFGVGMNALIDFKTNYSTYRLRNKRGVLRKFKSSYGMFVGFRALWKGYGLQGVGFVNSGNIDLTTGFNYRYKHSKYSIGIALPLAQQNVRAKINTDELVGTLTIKEGVRHFNVFFNYGWVF</sequence>
<reference evidence="2" key="1">
    <citation type="submission" date="2014-12" db="EMBL/GenBank/DDBJ databases">
        <title>Whole genome sequences of four Staphylococcus schleiferi canine isolates.</title>
        <authorList>
            <person name="Misic A.M."/>
            <person name="Cain C."/>
            <person name="Morris D.O."/>
            <person name="Rankin S."/>
            <person name="Beiting D."/>
        </authorList>
    </citation>
    <scope>NUCLEOTIDE SEQUENCE</scope>
    <source>
        <strain evidence="1">ASB11</strain>
        <strain evidence="2">ASB9</strain>
    </source>
</reference>
<evidence type="ECO:0000313" key="2">
    <source>
        <dbReference type="EMBL" id="CRF43980.1"/>
    </source>
</evidence>
<proteinExistence type="predicted"/>
<keyword evidence="3" id="KW-1185">Reference proteome</keyword>
<accession>A0A0K2X9E4</accession>
<dbReference type="Proteomes" id="UP000038622">
    <property type="component" value="Unassembled WGS sequence"/>
</dbReference>
<dbReference type="EMBL" id="CDML01000006">
    <property type="protein sequence ID" value="CRF40454.1"/>
    <property type="molecule type" value="Genomic_DNA"/>
</dbReference>
<protein>
    <submittedName>
        <fullName evidence="2">Putative outer membrane protein</fullName>
    </submittedName>
</protein>
<evidence type="ECO:0000313" key="4">
    <source>
        <dbReference type="Proteomes" id="UP000041394"/>
    </source>
</evidence>
<dbReference type="STRING" id="1578720.HAL011_02110"/>
<reference evidence="4" key="3">
    <citation type="submission" date="2014-12" db="EMBL/GenBank/DDBJ databases">
        <authorList>
            <person name="Jaenicke S."/>
        </authorList>
    </citation>
    <scope>NUCLEOTIDE SEQUENCE [LARGE SCALE GENOMIC DNA]</scope>
</reference>
<dbReference type="AlphaFoldDB" id="A0A0K2X9E4"/>
<dbReference type="InterPro" id="IPR002718">
    <property type="entry name" value="OMP_Helicobacter"/>
</dbReference>
<evidence type="ECO:0000313" key="3">
    <source>
        <dbReference type="Proteomes" id="UP000038622"/>
    </source>
</evidence>
<reference evidence="3" key="2">
    <citation type="submission" date="2014-12" db="EMBL/GenBank/DDBJ databases">
        <authorList>
            <person name="Smet A."/>
        </authorList>
    </citation>
    <scope>NUCLEOTIDE SEQUENCE [LARGE SCALE GENOMIC DNA]</scope>
</reference>
<dbReference type="PRINTS" id="PR01776">
    <property type="entry name" value="HPOMPFAMILY"/>
</dbReference>
<gene>
    <name evidence="1" type="ORF">HAL011_02110</name>
    <name evidence="2" type="ORF">HAL09_05440</name>
</gene>
<dbReference type="EMBL" id="CDMN01000021">
    <property type="protein sequence ID" value="CRF43980.1"/>
    <property type="molecule type" value="Genomic_DNA"/>
</dbReference>
<organism evidence="2 4">
    <name type="scientific">Helicobacter ailurogastricus</name>
    <dbReference type="NCBI Taxonomy" id="1578720"/>
    <lineage>
        <taxon>Bacteria</taxon>
        <taxon>Pseudomonadati</taxon>
        <taxon>Campylobacterota</taxon>
        <taxon>Epsilonproteobacteria</taxon>
        <taxon>Campylobacterales</taxon>
        <taxon>Helicobacteraceae</taxon>
        <taxon>Helicobacter</taxon>
    </lineage>
</organism>
<dbReference type="Proteomes" id="UP000041394">
    <property type="component" value="Unassembled WGS sequence"/>
</dbReference>